<protein>
    <recommendedName>
        <fullName evidence="5">Coiled-coil domain-containing protein 106-like</fullName>
    </recommendedName>
</protein>
<evidence type="ECO:0000313" key="3">
    <source>
        <dbReference type="EMBL" id="KAJ4931706.1"/>
    </source>
</evidence>
<proteinExistence type="predicted"/>
<feature type="compositionally biased region" description="Acidic residues" evidence="2">
    <location>
        <begin position="92"/>
        <end position="103"/>
    </location>
</feature>
<feature type="compositionally biased region" description="Basic and acidic residues" evidence="2">
    <location>
        <begin position="10"/>
        <end position="24"/>
    </location>
</feature>
<sequence>MPKAKKKNQVPKEESRMELIKEDLDGPEYTESWAPSCSTSLGSGSISRLEFLETKIEWQDKMIKDLEGERNFLREQVLGLKKKSTQSKVPTLEEDVSMSEDDTSQSPADLSDSSDSDVVIPKKKQRSTRNPASPDAAVPGRAHVRVKGPAEVVHRYKKVLKTFGRVRTMSEAFRKNNVDRGTIKMTAPIVELKIVDPDTFKTLKFDPAIDTLLSFAKKCATNVTLDKKAQIEDMKAKGKLLPLLMKY</sequence>
<dbReference type="EMBL" id="JAPTMU010000014">
    <property type="protein sequence ID" value="KAJ4931706.1"/>
    <property type="molecule type" value="Genomic_DNA"/>
</dbReference>
<feature type="coiled-coil region" evidence="1">
    <location>
        <begin position="49"/>
        <end position="83"/>
    </location>
</feature>
<dbReference type="PANTHER" id="PTHR16477:SF5">
    <property type="entry name" value="COILED-COIL DOMAIN-CONTAINING PROTEIN 106-RELATED"/>
    <property type="match status" value="1"/>
</dbReference>
<comment type="caution">
    <text evidence="3">The sequence shown here is derived from an EMBL/GenBank/DDBJ whole genome shotgun (WGS) entry which is preliminary data.</text>
</comment>
<evidence type="ECO:0000256" key="1">
    <source>
        <dbReference type="SAM" id="Coils"/>
    </source>
</evidence>
<dbReference type="AlphaFoldDB" id="A0AAD6FE57"/>
<dbReference type="InterPro" id="IPR031591">
    <property type="entry name" value="CCDC106"/>
</dbReference>
<evidence type="ECO:0008006" key="5">
    <source>
        <dbReference type="Google" id="ProtNLM"/>
    </source>
</evidence>
<evidence type="ECO:0000256" key="2">
    <source>
        <dbReference type="SAM" id="MobiDB-lite"/>
    </source>
</evidence>
<dbReference type="Pfam" id="PF15794">
    <property type="entry name" value="CCDC106"/>
    <property type="match status" value="1"/>
</dbReference>
<name>A0AAD6FE57_9TELE</name>
<reference evidence="3" key="1">
    <citation type="submission" date="2022-11" db="EMBL/GenBank/DDBJ databases">
        <title>Chromosome-level genome of Pogonophryne albipinna.</title>
        <authorList>
            <person name="Jo E."/>
        </authorList>
    </citation>
    <scope>NUCLEOTIDE SEQUENCE</scope>
    <source>
        <strain evidence="3">SGF0006</strain>
        <tissue evidence="3">Muscle</tissue>
    </source>
</reference>
<dbReference type="PANTHER" id="PTHR16477">
    <property type="entry name" value="COILED-COIL DOMAIN-CONTAINING PROTEIN 106"/>
    <property type="match status" value="1"/>
</dbReference>
<dbReference type="Proteomes" id="UP001219934">
    <property type="component" value="Unassembled WGS sequence"/>
</dbReference>
<organism evidence="3 4">
    <name type="scientific">Pogonophryne albipinna</name>
    <dbReference type="NCBI Taxonomy" id="1090488"/>
    <lineage>
        <taxon>Eukaryota</taxon>
        <taxon>Metazoa</taxon>
        <taxon>Chordata</taxon>
        <taxon>Craniata</taxon>
        <taxon>Vertebrata</taxon>
        <taxon>Euteleostomi</taxon>
        <taxon>Actinopterygii</taxon>
        <taxon>Neopterygii</taxon>
        <taxon>Teleostei</taxon>
        <taxon>Neoteleostei</taxon>
        <taxon>Acanthomorphata</taxon>
        <taxon>Eupercaria</taxon>
        <taxon>Perciformes</taxon>
        <taxon>Notothenioidei</taxon>
        <taxon>Pogonophryne</taxon>
    </lineage>
</organism>
<keyword evidence="4" id="KW-1185">Reference proteome</keyword>
<dbReference type="GO" id="GO:0005654">
    <property type="term" value="C:nucleoplasm"/>
    <property type="evidence" value="ECO:0007669"/>
    <property type="project" value="TreeGrafter"/>
</dbReference>
<feature type="compositionally biased region" description="Low complexity" evidence="2">
    <location>
        <begin position="104"/>
        <end position="117"/>
    </location>
</feature>
<gene>
    <name evidence="3" type="ORF">JOQ06_010146</name>
</gene>
<evidence type="ECO:0000313" key="4">
    <source>
        <dbReference type="Proteomes" id="UP001219934"/>
    </source>
</evidence>
<feature type="region of interest" description="Disordered" evidence="2">
    <location>
        <begin position="83"/>
        <end position="144"/>
    </location>
</feature>
<feature type="region of interest" description="Disordered" evidence="2">
    <location>
        <begin position="1"/>
        <end position="44"/>
    </location>
</feature>
<accession>A0AAD6FE57</accession>
<keyword evidence="1" id="KW-0175">Coiled coil</keyword>